<comment type="caution">
    <text evidence="3">The sequence shown here is derived from an EMBL/GenBank/DDBJ whole genome shotgun (WGS) entry which is preliminary data.</text>
</comment>
<feature type="domain" description="Glycosyltransferase 2-like" evidence="2">
    <location>
        <begin position="4"/>
        <end position="165"/>
    </location>
</feature>
<evidence type="ECO:0000313" key="3">
    <source>
        <dbReference type="EMBL" id="HIV08881.1"/>
    </source>
</evidence>
<dbReference type="GO" id="GO:0005886">
    <property type="term" value="C:plasma membrane"/>
    <property type="evidence" value="ECO:0007669"/>
    <property type="project" value="TreeGrafter"/>
</dbReference>
<sequence length="304" mass="34199">MKLSLVTPCYNEAPCIRPFWEAVRALHLPCELEFVFVDDGSKDETLIQCRTLAKEDPAVHYLSFSRNFGKEAALLAGLRNATGDVVATLDVDLQHPVTLLPEMLREITSGAYDCVAARRTNREGEPWLRSQCAKLFYRVLNGISEIEVRGGETDYRMMTRQVVEAVLSLQEVNRFTKGIYAWVGFRTKWLTFENVERFAGTTKWSFFGLVRYAFQGISAFSVAPLQLASVTGALSCAAALLYLAYVVVKTLIMGEEVSGYPTQVCLILFFGGFQLFAIGILGNYLAKTYLETKRRPPYLIKEKH</sequence>
<evidence type="ECO:0000256" key="1">
    <source>
        <dbReference type="SAM" id="Phobius"/>
    </source>
</evidence>
<dbReference type="CDD" id="cd04187">
    <property type="entry name" value="DPM1_like_bac"/>
    <property type="match status" value="1"/>
</dbReference>
<reference evidence="3" key="2">
    <citation type="journal article" date="2021" name="PeerJ">
        <title>Extensive microbial diversity within the chicken gut microbiome revealed by metagenomics and culture.</title>
        <authorList>
            <person name="Gilroy R."/>
            <person name="Ravi A."/>
            <person name="Getino M."/>
            <person name="Pursley I."/>
            <person name="Horton D.L."/>
            <person name="Alikhan N.F."/>
            <person name="Baker D."/>
            <person name="Gharbi K."/>
            <person name="Hall N."/>
            <person name="Watson M."/>
            <person name="Adriaenssens E.M."/>
            <person name="Foster-Nyarko E."/>
            <person name="Jarju S."/>
            <person name="Secka A."/>
            <person name="Antonio M."/>
            <person name="Oren A."/>
            <person name="Chaudhuri R.R."/>
            <person name="La Ragione R."/>
            <person name="Hildebrand F."/>
            <person name="Pallen M.J."/>
        </authorList>
    </citation>
    <scope>NUCLEOTIDE SEQUENCE</scope>
    <source>
        <strain evidence="3">35461</strain>
    </source>
</reference>
<protein>
    <submittedName>
        <fullName evidence="3">Glycosyltransferase family 2 protein</fullName>
    </submittedName>
</protein>
<dbReference type="PANTHER" id="PTHR48090">
    <property type="entry name" value="UNDECAPRENYL-PHOSPHATE 4-DEOXY-4-FORMAMIDO-L-ARABINOSE TRANSFERASE-RELATED"/>
    <property type="match status" value="1"/>
</dbReference>
<keyword evidence="1" id="KW-0812">Transmembrane</keyword>
<evidence type="ECO:0000313" key="4">
    <source>
        <dbReference type="Proteomes" id="UP000886845"/>
    </source>
</evidence>
<dbReference type="InterPro" id="IPR050256">
    <property type="entry name" value="Glycosyltransferase_2"/>
</dbReference>
<keyword evidence="1" id="KW-1133">Transmembrane helix</keyword>
<accession>A0A9D1NLK3</accession>
<keyword evidence="1" id="KW-0472">Membrane</keyword>
<dbReference type="Pfam" id="PF00535">
    <property type="entry name" value="Glycos_transf_2"/>
    <property type="match status" value="1"/>
</dbReference>
<name>A0A9D1NLK3_9BACT</name>
<dbReference type="Gene3D" id="3.90.550.10">
    <property type="entry name" value="Spore Coat Polysaccharide Biosynthesis Protein SpsA, Chain A"/>
    <property type="match status" value="1"/>
</dbReference>
<proteinExistence type="predicted"/>
<dbReference type="InterPro" id="IPR029044">
    <property type="entry name" value="Nucleotide-diphossugar_trans"/>
</dbReference>
<feature type="transmembrane region" description="Helical" evidence="1">
    <location>
        <begin position="227"/>
        <end position="248"/>
    </location>
</feature>
<dbReference type="InterPro" id="IPR001173">
    <property type="entry name" value="Glyco_trans_2-like"/>
</dbReference>
<dbReference type="EMBL" id="DVOR01000064">
    <property type="protein sequence ID" value="HIV08881.1"/>
    <property type="molecule type" value="Genomic_DNA"/>
</dbReference>
<dbReference type="SUPFAM" id="SSF53448">
    <property type="entry name" value="Nucleotide-diphospho-sugar transferases"/>
    <property type="match status" value="1"/>
</dbReference>
<dbReference type="PANTHER" id="PTHR48090:SF8">
    <property type="entry name" value="GLYCOSYLTRANSFERASE CSBB-RELATED"/>
    <property type="match status" value="1"/>
</dbReference>
<evidence type="ECO:0000259" key="2">
    <source>
        <dbReference type="Pfam" id="PF00535"/>
    </source>
</evidence>
<reference evidence="3" key="1">
    <citation type="submission" date="2020-10" db="EMBL/GenBank/DDBJ databases">
        <authorList>
            <person name="Gilroy R."/>
        </authorList>
    </citation>
    <scope>NUCLEOTIDE SEQUENCE</scope>
    <source>
        <strain evidence="3">35461</strain>
    </source>
</reference>
<dbReference type="AlphaFoldDB" id="A0A9D1NLK3"/>
<feature type="transmembrane region" description="Helical" evidence="1">
    <location>
        <begin position="260"/>
        <end position="286"/>
    </location>
</feature>
<gene>
    <name evidence="3" type="ORF">IAC79_02035</name>
</gene>
<dbReference type="Proteomes" id="UP000886845">
    <property type="component" value="Unassembled WGS sequence"/>
</dbReference>
<organism evidence="3 4">
    <name type="scientific">Candidatus Spyradenecus faecavium</name>
    <dbReference type="NCBI Taxonomy" id="2840947"/>
    <lineage>
        <taxon>Bacteria</taxon>
        <taxon>Pseudomonadati</taxon>
        <taxon>Lentisphaerota</taxon>
        <taxon>Lentisphaeria</taxon>
        <taxon>Lentisphaerales</taxon>
        <taxon>Lentisphaeraceae</taxon>
        <taxon>Lentisphaeraceae incertae sedis</taxon>
        <taxon>Candidatus Spyradenecus</taxon>
    </lineage>
</organism>